<comment type="caution">
    <text evidence="2">The sequence shown here is derived from an EMBL/GenBank/DDBJ whole genome shotgun (WGS) entry which is preliminary data.</text>
</comment>
<name>A0A955L911_9BACT</name>
<feature type="compositionally biased region" description="Acidic residues" evidence="1">
    <location>
        <begin position="1"/>
        <end position="14"/>
    </location>
</feature>
<feature type="region of interest" description="Disordered" evidence="1">
    <location>
        <begin position="65"/>
        <end position="88"/>
    </location>
</feature>
<evidence type="ECO:0000313" key="2">
    <source>
        <dbReference type="EMBL" id="MCA9386269.1"/>
    </source>
</evidence>
<reference evidence="2" key="1">
    <citation type="submission" date="2020-04" db="EMBL/GenBank/DDBJ databases">
        <authorList>
            <person name="Zhang T."/>
        </authorList>
    </citation>
    <scope>NUCLEOTIDE SEQUENCE</scope>
    <source>
        <strain evidence="2">HKST-UBA11</strain>
    </source>
</reference>
<evidence type="ECO:0000256" key="1">
    <source>
        <dbReference type="SAM" id="MobiDB-lite"/>
    </source>
</evidence>
<evidence type="ECO:0000313" key="3">
    <source>
        <dbReference type="Proteomes" id="UP000754563"/>
    </source>
</evidence>
<dbReference type="AlphaFoldDB" id="A0A955L911"/>
<gene>
    <name evidence="2" type="ORF">KC717_06515</name>
</gene>
<dbReference type="EMBL" id="JAGQLH010000112">
    <property type="protein sequence ID" value="MCA9386269.1"/>
    <property type="molecule type" value="Genomic_DNA"/>
</dbReference>
<sequence>MVEQEQIQEETQANEEDKTPEEQIVTAELAEKLGVSKTLVGKPIDELGKSLRELQTDYARTKSTLKEIQSQKQKEVERPNLKAPDPLNFEKDEDYQRAYDAYLDNKVNERLQPLIQAQHQQQLKAVMDTIQSELPKGMNLDEVANEWMEASNVTNADLPHLNLNMVKNSIVSFAKSKKLNEIEAFLEKDTGDLALSKIRASLKNQPKDFDLNSVERTKPGQDTVVQRILKRQLAEQKME</sequence>
<accession>A0A955L911</accession>
<feature type="region of interest" description="Disordered" evidence="1">
    <location>
        <begin position="1"/>
        <end position="22"/>
    </location>
</feature>
<protein>
    <submittedName>
        <fullName evidence="2">Uncharacterized protein</fullName>
    </submittedName>
</protein>
<reference evidence="2" key="2">
    <citation type="journal article" date="2021" name="Microbiome">
        <title>Successional dynamics and alternative stable states in a saline activated sludge microbial community over 9 years.</title>
        <authorList>
            <person name="Wang Y."/>
            <person name="Ye J."/>
            <person name="Ju F."/>
            <person name="Liu L."/>
            <person name="Boyd J.A."/>
            <person name="Deng Y."/>
            <person name="Parks D.H."/>
            <person name="Jiang X."/>
            <person name="Yin X."/>
            <person name="Woodcroft B.J."/>
            <person name="Tyson G.W."/>
            <person name="Hugenholtz P."/>
            <person name="Polz M.F."/>
            <person name="Zhang T."/>
        </authorList>
    </citation>
    <scope>NUCLEOTIDE SEQUENCE</scope>
    <source>
        <strain evidence="2">HKST-UBA11</strain>
    </source>
</reference>
<dbReference type="Proteomes" id="UP000754563">
    <property type="component" value="Unassembled WGS sequence"/>
</dbReference>
<proteinExistence type="predicted"/>
<organism evidence="2 3">
    <name type="scientific">Candidatus Dojkabacteria bacterium</name>
    <dbReference type="NCBI Taxonomy" id="2099670"/>
    <lineage>
        <taxon>Bacteria</taxon>
        <taxon>Candidatus Dojkabacteria</taxon>
    </lineage>
</organism>